<sequence>MKHIHVYTLLFMFVFCTSCRGQNKPNLSKEKIKSETKEVSTSRWSDTKYEYTDSVGKRLIIQNGFPRGERYTDPNGKEYLKVIFWTRLINETDNPLELKIDFPADSFEVPWLPGKYYKILLPPDTMTIDKEPLYDYGLTGLKSFLDAGIHKPSSLQRTINPKESNGFYVVILSRITEGAPGALRTGLSLKGQDLFYRVSLVKGPSPLSLISEKEIHCGSINLKNLILPK</sequence>
<protein>
    <submittedName>
        <fullName evidence="1">Uncharacterized protein</fullName>
    </submittedName>
</protein>
<dbReference type="OrthoDB" id="1179861at2"/>
<comment type="caution">
    <text evidence="1">The sequence shown here is derived from an EMBL/GenBank/DDBJ whole genome shotgun (WGS) entry which is preliminary data.</text>
</comment>
<dbReference type="AlphaFoldDB" id="A0A1V9EVT8"/>
<evidence type="ECO:0000313" key="1">
    <source>
        <dbReference type="EMBL" id="OQP50276.1"/>
    </source>
</evidence>
<dbReference type="STRING" id="354355.SAMN05660816_00941"/>
<dbReference type="RefSeq" id="WP_081198607.1">
    <property type="nucleotide sequence ID" value="NZ_FOCZ01000001.1"/>
</dbReference>
<organism evidence="1 2">
    <name type="scientific">Niastella yeongjuensis</name>
    <dbReference type="NCBI Taxonomy" id="354355"/>
    <lineage>
        <taxon>Bacteria</taxon>
        <taxon>Pseudomonadati</taxon>
        <taxon>Bacteroidota</taxon>
        <taxon>Chitinophagia</taxon>
        <taxon>Chitinophagales</taxon>
        <taxon>Chitinophagaceae</taxon>
        <taxon>Niastella</taxon>
    </lineage>
</organism>
<dbReference type="EMBL" id="LVXG01000012">
    <property type="protein sequence ID" value="OQP50276.1"/>
    <property type="molecule type" value="Genomic_DNA"/>
</dbReference>
<accession>A0A1V9EVT8</accession>
<proteinExistence type="predicted"/>
<gene>
    <name evidence="1" type="ORF">A4H97_00050</name>
</gene>
<dbReference type="Proteomes" id="UP000192610">
    <property type="component" value="Unassembled WGS sequence"/>
</dbReference>
<name>A0A1V9EVT8_9BACT</name>
<evidence type="ECO:0000313" key="2">
    <source>
        <dbReference type="Proteomes" id="UP000192610"/>
    </source>
</evidence>
<keyword evidence="2" id="KW-1185">Reference proteome</keyword>
<reference evidence="2" key="1">
    <citation type="submission" date="2016-04" db="EMBL/GenBank/DDBJ databases">
        <authorList>
            <person name="Chen L."/>
            <person name="Zhuang W."/>
            <person name="Wang G."/>
        </authorList>
    </citation>
    <scope>NUCLEOTIDE SEQUENCE [LARGE SCALE GENOMIC DNA]</scope>
    <source>
        <strain evidence="2">17621</strain>
    </source>
</reference>